<dbReference type="Gene3D" id="1.10.630.10">
    <property type="entry name" value="Cytochrome P450"/>
    <property type="match status" value="1"/>
</dbReference>
<evidence type="ECO:0000256" key="3">
    <source>
        <dbReference type="ARBA" id="ARBA00022723"/>
    </source>
</evidence>
<evidence type="ECO:0000313" key="7">
    <source>
        <dbReference type="EMBL" id="KAK4140140.1"/>
    </source>
</evidence>
<evidence type="ECO:0000256" key="1">
    <source>
        <dbReference type="ARBA" id="ARBA00001971"/>
    </source>
</evidence>
<dbReference type="InterPro" id="IPR001128">
    <property type="entry name" value="Cyt_P450"/>
</dbReference>
<reference evidence="7" key="2">
    <citation type="submission" date="2023-05" db="EMBL/GenBank/DDBJ databases">
        <authorList>
            <consortium name="Lawrence Berkeley National Laboratory"/>
            <person name="Steindorff A."/>
            <person name="Hensen N."/>
            <person name="Bonometti L."/>
            <person name="Westerberg I."/>
            <person name="Brannstrom I.O."/>
            <person name="Guillou S."/>
            <person name="Cros-Aarteil S."/>
            <person name="Calhoun S."/>
            <person name="Haridas S."/>
            <person name="Kuo A."/>
            <person name="Mondo S."/>
            <person name="Pangilinan J."/>
            <person name="Riley R."/>
            <person name="Labutti K."/>
            <person name="Andreopoulos B."/>
            <person name="Lipzen A."/>
            <person name="Chen C."/>
            <person name="Yanf M."/>
            <person name="Daum C."/>
            <person name="Ng V."/>
            <person name="Clum A."/>
            <person name="Ohm R."/>
            <person name="Martin F."/>
            <person name="Silar P."/>
            <person name="Natvig D."/>
            <person name="Lalanne C."/>
            <person name="Gautier V."/>
            <person name="Ament-Velasquez S.L."/>
            <person name="Kruys A."/>
            <person name="Hutchinson M.I."/>
            <person name="Powell A.J."/>
            <person name="Barry K."/>
            <person name="Miller A.N."/>
            <person name="Grigoriev I.V."/>
            <person name="Debuchy R."/>
            <person name="Gladieux P."/>
            <person name="Thoren M.H."/>
            <person name="Johannesson H."/>
        </authorList>
    </citation>
    <scope>NUCLEOTIDE SEQUENCE</scope>
    <source>
        <strain evidence="7">CBS 141.50</strain>
    </source>
</reference>
<gene>
    <name evidence="7" type="ORF">C8A04DRAFT_15217</name>
</gene>
<accession>A0AAN6UW86</accession>
<dbReference type="PRINTS" id="PR00463">
    <property type="entry name" value="EP450I"/>
</dbReference>
<keyword evidence="3 6" id="KW-0479">Metal-binding</keyword>
<keyword evidence="6" id="KW-0349">Heme</keyword>
<feature type="non-terminal residue" evidence="7">
    <location>
        <position position="1"/>
    </location>
</feature>
<dbReference type="GO" id="GO:0020037">
    <property type="term" value="F:heme binding"/>
    <property type="evidence" value="ECO:0007669"/>
    <property type="project" value="InterPro"/>
</dbReference>
<dbReference type="GO" id="GO:0016705">
    <property type="term" value="F:oxidoreductase activity, acting on paired donors, with incorporation or reduction of molecular oxygen"/>
    <property type="evidence" value="ECO:0007669"/>
    <property type="project" value="InterPro"/>
</dbReference>
<name>A0AAN6UW86_9PEZI</name>
<comment type="caution">
    <text evidence="7">The sequence shown here is derived from an EMBL/GenBank/DDBJ whole genome shotgun (WGS) entry which is preliminary data.</text>
</comment>
<dbReference type="EMBL" id="MU853639">
    <property type="protein sequence ID" value="KAK4140140.1"/>
    <property type="molecule type" value="Genomic_DNA"/>
</dbReference>
<comment type="similarity">
    <text evidence="2">Belongs to the cytochrome P450 family.</text>
</comment>
<dbReference type="GeneID" id="87815010"/>
<reference evidence="7" key="1">
    <citation type="journal article" date="2023" name="Mol. Phylogenet. Evol.">
        <title>Genome-scale phylogeny and comparative genomics of the fungal order Sordariales.</title>
        <authorList>
            <person name="Hensen N."/>
            <person name="Bonometti L."/>
            <person name="Westerberg I."/>
            <person name="Brannstrom I.O."/>
            <person name="Guillou S."/>
            <person name="Cros-Aarteil S."/>
            <person name="Calhoun S."/>
            <person name="Haridas S."/>
            <person name="Kuo A."/>
            <person name="Mondo S."/>
            <person name="Pangilinan J."/>
            <person name="Riley R."/>
            <person name="LaButti K."/>
            <person name="Andreopoulos B."/>
            <person name="Lipzen A."/>
            <person name="Chen C."/>
            <person name="Yan M."/>
            <person name="Daum C."/>
            <person name="Ng V."/>
            <person name="Clum A."/>
            <person name="Steindorff A."/>
            <person name="Ohm R.A."/>
            <person name="Martin F."/>
            <person name="Silar P."/>
            <person name="Natvig D.O."/>
            <person name="Lalanne C."/>
            <person name="Gautier V."/>
            <person name="Ament-Velasquez S.L."/>
            <person name="Kruys A."/>
            <person name="Hutchinson M.I."/>
            <person name="Powell A.J."/>
            <person name="Barry K."/>
            <person name="Miller A.N."/>
            <person name="Grigoriev I.V."/>
            <person name="Debuchy R."/>
            <person name="Gladieux P."/>
            <person name="Hiltunen Thoren M."/>
            <person name="Johannesson H."/>
        </authorList>
    </citation>
    <scope>NUCLEOTIDE SEQUENCE</scope>
    <source>
        <strain evidence="7">CBS 141.50</strain>
    </source>
</reference>
<proteinExistence type="inferred from homology"/>
<evidence type="ECO:0000256" key="4">
    <source>
        <dbReference type="ARBA" id="ARBA00023002"/>
    </source>
</evidence>
<dbReference type="InterPro" id="IPR036396">
    <property type="entry name" value="Cyt_P450_sf"/>
</dbReference>
<dbReference type="GO" id="GO:0004497">
    <property type="term" value="F:monooxygenase activity"/>
    <property type="evidence" value="ECO:0007669"/>
    <property type="project" value="InterPro"/>
</dbReference>
<sequence>IWSADTDTLKDEEIHDTPIQSMSAALSTYGSVVGFKREGNILGIRGIRLLHNGSFFRDIDSIIRAFSTRQMNKIVPEIWPLFEKAAQKAVDTAAGDPVNIQPHLQHAMAEATVKIFLIEKYNRPDFKERMIKVAASIADLTGLNPDRSFLARTFPLLWHAYKVYGIIDIGLHGVFRIVSMIWVTFFLAQYPDCQEAIRKECSSIAGGGGAFKQEGLQSAVLTDSFIREAMRLKGDSVNAVRQCVKTVELDGITVPKGSLVFPFTYQCYRDPDLLANPTDFMPRRWVGTGKSAASTGLEYPAFGYGRWACPGRFLALNGKRPIKHPLTLCCKASNARISCSNGSRDEMLDPRSSGLFTL</sequence>
<keyword evidence="8" id="KW-1185">Reference proteome</keyword>
<dbReference type="PANTHER" id="PTHR46206">
    <property type="entry name" value="CYTOCHROME P450"/>
    <property type="match status" value="1"/>
</dbReference>
<dbReference type="Proteomes" id="UP001302676">
    <property type="component" value="Unassembled WGS sequence"/>
</dbReference>
<protein>
    <submittedName>
        <fullName evidence="7">Cytochrome P450</fullName>
    </submittedName>
</protein>
<keyword evidence="4" id="KW-0560">Oxidoreductase</keyword>
<dbReference type="AlphaFoldDB" id="A0AAN6UW86"/>
<feature type="binding site" description="axial binding residue" evidence="6">
    <location>
        <position position="309"/>
    </location>
    <ligand>
        <name>heme</name>
        <dbReference type="ChEBI" id="CHEBI:30413"/>
    </ligand>
    <ligandPart>
        <name>Fe</name>
        <dbReference type="ChEBI" id="CHEBI:18248"/>
    </ligandPart>
</feature>
<dbReference type="RefSeq" id="XP_062633511.1">
    <property type="nucleotide sequence ID" value="XM_062778397.1"/>
</dbReference>
<evidence type="ECO:0000256" key="2">
    <source>
        <dbReference type="ARBA" id="ARBA00010617"/>
    </source>
</evidence>
<evidence type="ECO:0000313" key="8">
    <source>
        <dbReference type="Proteomes" id="UP001302676"/>
    </source>
</evidence>
<evidence type="ECO:0000256" key="6">
    <source>
        <dbReference type="PIRSR" id="PIRSR602401-1"/>
    </source>
</evidence>
<keyword evidence="5 6" id="KW-0408">Iron</keyword>
<dbReference type="InterPro" id="IPR002401">
    <property type="entry name" value="Cyt_P450_E_grp-I"/>
</dbReference>
<dbReference type="SUPFAM" id="SSF48264">
    <property type="entry name" value="Cytochrome P450"/>
    <property type="match status" value="1"/>
</dbReference>
<dbReference type="GO" id="GO:0005506">
    <property type="term" value="F:iron ion binding"/>
    <property type="evidence" value="ECO:0007669"/>
    <property type="project" value="InterPro"/>
</dbReference>
<organism evidence="7 8">
    <name type="scientific">Dichotomopilus funicola</name>
    <dbReference type="NCBI Taxonomy" id="1934379"/>
    <lineage>
        <taxon>Eukaryota</taxon>
        <taxon>Fungi</taxon>
        <taxon>Dikarya</taxon>
        <taxon>Ascomycota</taxon>
        <taxon>Pezizomycotina</taxon>
        <taxon>Sordariomycetes</taxon>
        <taxon>Sordariomycetidae</taxon>
        <taxon>Sordariales</taxon>
        <taxon>Chaetomiaceae</taxon>
        <taxon>Dichotomopilus</taxon>
    </lineage>
</organism>
<evidence type="ECO:0000256" key="5">
    <source>
        <dbReference type="ARBA" id="ARBA00023004"/>
    </source>
</evidence>
<comment type="cofactor">
    <cofactor evidence="1 6">
        <name>heme</name>
        <dbReference type="ChEBI" id="CHEBI:30413"/>
    </cofactor>
</comment>
<dbReference type="Pfam" id="PF00067">
    <property type="entry name" value="p450"/>
    <property type="match status" value="1"/>
</dbReference>